<dbReference type="EMBL" id="JPKZ01000962">
    <property type="protein sequence ID" value="KHN84515.1"/>
    <property type="molecule type" value="Genomic_DNA"/>
</dbReference>
<keyword evidence="3" id="KW-1185">Reference proteome</keyword>
<evidence type="ECO:0000256" key="1">
    <source>
        <dbReference type="SAM" id="SignalP"/>
    </source>
</evidence>
<dbReference type="Proteomes" id="UP000031036">
    <property type="component" value="Unassembled WGS sequence"/>
</dbReference>
<dbReference type="AlphaFoldDB" id="A0A0B2VU68"/>
<organism evidence="2 3">
    <name type="scientific">Toxocara canis</name>
    <name type="common">Canine roundworm</name>
    <dbReference type="NCBI Taxonomy" id="6265"/>
    <lineage>
        <taxon>Eukaryota</taxon>
        <taxon>Metazoa</taxon>
        <taxon>Ecdysozoa</taxon>
        <taxon>Nematoda</taxon>
        <taxon>Chromadorea</taxon>
        <taxon>Rhabditida</taxon>
        <taxon>Spirurina</taxon>
        <taxon>Ascaridomorpha</taxon>
        <taxon>Ascaridoidea</taxon>
        <taxon>Toxocaridae</taxon>
        <taxon>Toxocara</taxon>
    </lineage>
</organism>
<protein>
    <recommendedName>
        <fullName evidence="4">Protein sleepless</fullName>
    </recommendedName>
</protein>
<accession>A0A0B2VU68</accession>
<evidence type="ECO:0000313" key="2">
    <source>
        <dbReference type="EMBL" id="KHN84515.1"/>
    </source>
</evidence>
<gene>
    <name evidence="2" type="ORF">Tcan_06480</name>
</gene>
<proteinExistence type="predicted"/>
<comment type="caution">
    <text evidence="2">The sequence shown here is derived from an EMBL/GenBank/DDBJ whole genome shotgun (WGS) entry which is preliminary data.</text>
</comment>
<evidence type="ECO:0000313" key="3">
    <source>
        <dbReference type="Proteomes" id="UP000031036"/>
    </source>
</evidence>
<reference evidence="2 3" key="1">
    <citation type="submission" date="2014-11" db="EMBL/GenBank/DDBJ databases">
        <title>Genetic blueprint of the zoonotic pathogen Toxocara canis.</title>
        <authorList>
            <person name="Zhu X.-Q."/>
            <person name="Korhonen P.K."/>
            <person name="Cai H."/>
            <person name="Young N.D."/>
            <person name="Nejsum P."/>
            <person name="von Samson-Himmelstjerna G."/>
            <person name="Boag P.R."/>
            <person name="Tan P."/>
            <person name="Li Q."/>
            <person name="Min J."/>
            <person name="Yang Y."/>
            <person name="Wang X."/>
            <person name="Fang X."/>
            <person name="Hall R.S."/>
            <person name="Hofmann A."/>
            <person name="Sternberg P.W."/>
            <person name="Jex A.R."/>
            <person name="Gasser R.B."/>
        </authorList>
    </citation>
    <scope>NUCLEOTIDE SEQUENCE [LARGE SCALE GENOMIC DNA]</scope>
    <source>
        <strain evidence="2">PN_DK_2014</strain>
    </source>
</reference>
<keyword evidence="1" id="KW-0732">Signal</keyword>
<sequence length="128" mass="14190">MRSLFERLTCIFPLLNTGVLTLQCVSCSHSSSVVDATASKCDSRRFCEGKWCSQALHGERFVYGCNEASPFDATLLDIKSFCHFGGIQGQRLFAYCYCKDGNYCNSAQSSKLKLVPTVALFSLLLSYL</sequence>
<feature type="signal peptide" evidence="1">
    <location>
        <begin position="1"/>
        <end position="21"/>
    </location>
</feature>
<name>A0A0B2VU68_TOXCA</name>
<feature type="chain" id="PRO_5002078615" description="Protein sleepless" evidence="1">
    <location>
        <begin position="22"/>
        <end position="128"/>
    </location>
</feature>
<evidence type="ECO:0008006" key="4">
    <source>
        <dbReference type="Google" id="ProtNLM"/>
    </source>
</evidence>